<evidence type="ECO:0000313" key="2">
    <source>
        <dbReference type="EMBL" id="ELY35758.1"/>
    </source>
</evidence>
<reference evidence="2 3" key="2">
    <citation type="journal article" date="2014" name="PLoS Genet.">
        <title>Phylogenetically driven sequencing of extremely halophilic archaea reveals strategies for static and dynamic osmo-response.</title>
        <authorList>
            <person name="Becker E.A."/>
            <person name="Seitzer P.M."/>
            <person name="Tritt A."/>
            <person name="Larsen D."/>
            <person name="Krusor M."/>
            <person name="Yao A.I."/>
            <person name="Wu D."/>
            <person name="Madern D."/>
            <person name="Eisen J.A."/>
            <person name="Darling A.E."/>
            <person name="Facciotti M.T."/>
        </authorList>
    </citation>
    <scope>NUCLEOTIDE SEQUENCE [LARGE SCALE GENOMIC DNA]</scope>
    <source>
        <strain evidence="3">ATCC 29605 / DSM 3757 / JCM 8879 / NBRC 14742 / NCIMB 2012 / VKM B-1768 / DS2</strain>
    </source>
</reference>
<comment type="caution">
    <text evidence="2">The sequence shown here is derived from an EMBL/GenBank/DDBJ whole genome shotgun (WGS) entry which is preliminary data.</text>
</comment>
<dbReference type="GeneID" id="300251645"/>
<proteinExistence type="predicted"/>
<dbReference type="RefSeq" id="WP_004041411.1">
    <property type="nucleotide sequence ID" value="NC_013967.1"/>
</dbReference>
<evidence type="ECO:0000259" key="1">
    <source>
        <dbReference type="Pfam" id="PF23455"/>
    </source>
</evidence>
<dbReference type="Pfam" id="PF23455">
    <property type="entry name" value="DUF7129"/>
    <property type="match status" value="1"/>
</dbReference>
<dbReference type="OrthoDB" id="280213at2157"/>
<accession>A0A384KRB4</accession>
<feature type="domain" description="DUF7129" evidence="1">
    <location>
        <begin position="8"/>
        <end position="51"/>
    </location>
</feature>
<evidence type="ECO:0000313" key="3">
    <source>
        <dbReference type="Proteomes" id="UP000011532"/>
    </source>
</evidence>
<gene>
    <name evidence="2" type="ORF">C498_03020</name>
</gene>
<dbReference type="AlphaFoldDB" id="A0A384KRB4"/>
<dbReference type="EMBL" id="AOHU01000028">
    <property type="protein sequence ID" value="ELY35758.1"/>
    <property type="molecule type" value="Genomic_DNA"/>
</dbReference>
<reference evidence="3" key="1">
    <citation type="submission" date="2012-11" db="EMBL/GenBank/DDBJ databases">
        <authorList>
            <person name="Becker E.A."/>
            <person name="Seitzer P."/>
            <person name="Tritt A."/>
            <person name="Larsen D."/>
            <person name="Yao A."/>
            <person name="Wu D."/>
            <person name="Darling A."/>
            <person name="Eisen J.A."/>
            <person name="Facciotti M.T."/>
        </authorList>
    </citation>
    <scope>NUCLEOTIDE SEQUENCE [LARGE SCALE GENOMIC DNA]</scope>
    <source>
        <strain evidence="3">ATCC 29605 / DSM 3757 / JCM 8879 / NBRC 14742 / NCIMB 2012 / VKM B-1768 / DS2</strain>
    </source>
</reference>
<dbReference type="Proteomes" id="UP000011532">
    <property type="component" value="Unassembled WGS sequence"/>
</dbReference>
<dbReference type="InterPro" id="IPR055553">
    <property type="entry name" value="DUF7129"/>
</dbReference>
<dbReference type="NCBIfam" id="NF033497">
    <property type="entry name" value="rubre_like_arch"/>
    <property type="match status" value="1"/>
</dbReference>
<name>A0A384KRB4_HALVD</name>
<sequence>MVLHNSVIDDYHPTEGYYECRSCRTRTVSASHLSECPDCGGSVRNIAVARE</sequence>
<protein>
    <recommendedName>
        <fullName evidence="1">DUF7129 domain-containing protein</fullName>
    </recommendedName>
</protein>
<organism evidence="2 3">
    <name type="scientific">Haloferax volcanii (strain ATCC 29605 / DSM 3757 / JCM 8879 / NBRC 14742 / NCIMB 2012 / VKM B-1768 / DS2)</name>
    <name type="common">Halobacterium volcanii</name>
    <dbReference type="NCBI Taxonomy" id="309800"/>
    <lineage>
        <taxon>Archaea</taxon>
        <taxon>Methanobacteriati</taxon>
        <taxon>Methanobacteriota</taxon>
        <taxon>Stenosarchaea group</taxon>
        <taxon>Halobacteria</taxon>
        <taxon>Halobacteriales</taxon>
        <taxon>Haloferacaceae</taxon>
        <taxon>Haloferax</taxon>
    </lineage>
</organism>